<gene>
    <name evidence="2" type="ORF">BaRGS_00011545</name>
</gene>
<dbReference type="InterPro" id="IPR019349">
    <property type="entry name" value="Ribosomal_mS35_mit"/>
</dbReference>
<dbReference type="Proteomes" id="UP001519460">
    <property type="component" value="Unassembled WGS sequence"/>
</dbReference>
<protein>
    <recommendedName>
        <fullName evidence="1">Small ribosomal subunit protein mS35 mitochondrial conserved domain-containing protein</fullName>
    </recommendedName>
</protein>
<dbReference type="Pfam" id="PF10213">
    <property type="entry name" value="MRP-S28"/>
    <property type="match status" value="1"/>
</dbReference>
<dbReference type="PANTHER" id="PTHR13490">
    <property type="entry name" value="MITOCHONDRIAL 28S RIBOSOMAL PROTEIN S28"/>
    <property type="match status" value="1"/>
</dbReference>
<organism evidence="2 3">
    <name type="scientific">Batillaria attramentaria</name>
    <dbReference type="NCBI Taxonomy" id="370345"/>
    <lineage>
        <taxon>Eukaryota</taxon>
        <taxon>Metazoa</taxon>
        <taxon>Spiralia</taxon>
        <taxon>Lophotrochozoa</taxon>
        <taxon>Mollusca</taxon>
        <taxon>Gastropoda</taxon>
        <taxon>Caenogastropoda</taxon>
        <taxon>Sorbeoconcha</taxon>
        <taxon>Cerithioidea</taxon>
        <taxon>Batillariidae</taxon>
        <taxon>Batillaria</taxon>
    </lineage>
</organism>
<accession>A0ABD0LDN0</accession>
<sequence length="367" mass="42707">MCCLRRLSVVHLRLVCLKLDKNGPKREYSRSAVLCSRYKQEKRIREVEEEFRTFKIPGLKTETGVKRTQRRKMPVPPPRYQQMPVDQDWTNVWPAATTFKWSAVPFPVRQGYVETVTENEGVIPSKYANAELMKIPNFLHLTPAHIKKHCAALREFCTEWPAGLETDQACQKHFPVEVETSDYCFSGPSIRDPRARTITVKVKLSDLDLDYHARDKFVRLVGDRFKPDTGEVIFTTDRCPMKKQNYDYAMYLLTAVYHESWKREPWEAEKTEEDMEKYFWDISKSRKTVVALLQNIGEIDKESAAPEEKKLQHLPEDTSEEKLIAHSEVVKYRDAVSDLRNGEESQEALERYGDGVRRLLNIQGSLS</sequence>
<feature type="domain" description="Small ribosomal subunit protein mS35 mitochondrial conserved" evidence="1">
    <location>
        <begin position="192"/>
        <end position="263"/>
    </location>
</feature>
<evidence type="ECO:0000313" key="2">
    <source>
        <dbReference type="EMBL" id="KAK7497251.1"/>
    </source>
</evidence>
<evidence type="ECO:0000313" key="3">
    <source>
        <dbReference type="Proteomes" id="UP001519460"/>
    </source>
</evidence>
<evidence type="ECO:0000259" key="1">
    <source>
        <dbReference type="Pfam" id="PF10213"/>
    </source>
</evidence>
<proteinExistence type="predicted"/>
<dbReference type="PANTHER" id="PTHR13490:SF0">
    <property type="entry name" value="SMALL RIBOSOMAL SUBUNIT PROTEIN MS35"/>
    <property type="match status" value="1"/>
</dbReference>
<comment type="caution">
    <text evidence="2">The sequence shown here is derived from an EMBL/GenBank/DDBJ whole genome shotgun (WGS) entry which is preliminary data.</text>
</comment>
<dbReference type="AlphaFoldDB" id="A0ABD0LDN0"/>
<name>A0ABD0LDN0_9CAEN</name>
<keyword evidence="3" id="KW-1185">Reference proteome</keyword>
<reference evidence="2 3" key="1">
    <citation type="journal article" date="2023" name="Sci. Data">
        <title>Genome assembly of the Korean intertidal mud-creeper Batillaria attramentaria.</title>
        <authorList>
            <person name="Patra A.K."/>
            <person name="Ho P.T."/>
            <person name="Jun S."/>
            <person name="Lee S.J."/>
            <person name="Kim Y."/>
            <person name="Won Y.J."/>
        </authorList>
    </citation>
    <scope>NUCLEOTIDE SEQUENCE [LARGE SCALE GENOMIC DNA]</scope>
    <source>
        <strain evidence="2">Wonlab-2016</strain>
    </source>
</reference>
<dbReference type="EMBL" id="JACVVK020000060">
    <property type="protein sequence ID" value="KAK7497251.1"/>
    <property type="molecule type" value="Genomic_DNA"/>
</dbReference>
<dbReference type="InterPro" id="IPR039848">
    <property type="entry name" value="Ribosomal_mS35_mt"/>
</dbReference>